<dbReference type="Gene3D" id="1.10.1740.10">
    <property type="match status" value="1"/>
</dbReference>
<keyword evidence="4 6" id="KW-0238">DNA-binding</keyword>
<evidence type="ECO:0000256" key="4">
    <source>
        <dbReference type="ARBA" id="ARBA00023125"/>
    </source>
</evidence>
<dbReference type="PROSITE" id="PS01063">
    <property type="entry name" value="SIGMA70_ECF"/>
    <property type="match status" value="1"/>
</dbReference>
<evidence type="ECO:0000313" key="11">
    <source>
        <dbReference type="Proteomes" id="UP001628193"/>
    </source>
</evidence>
<feature type="domain" description="RNA polymerase sigma-70 region 2" evidence="8">
    <location>
        <begin position="112"/>
        <end position="179"/>
    </location>
</feature>
<protein>
    <recommendedName>
        <fullName evidence="6">RNA polymerase sigma factor</fullName>
    </recommendedName>
</protein>
<dbReference type="Gene3D" id="1.10.10.10">
    <property type="entry name" value="Winged helix-like DNA-binding domain superfamily/Winged helix DNA-binding domain"/>
    <property type="match status" value="1"/>
</dbReference>
<evidence type="ECO:0000313" key="10">
    <source>
        <dbReference type="EMBL" id="GAB0057467.1"/>
    </source>
</evidence>
<evidence type="ECO:0000256" key="5">
    <source>
        <dbReference type="ARBA" id="ARBA00023163"/>
    </source>
</evidence>
<evidence type="ECO:0000256" key="7">
    <source>
        <dbReference type="SAM" id="MobiDB-lite"/>
    </source>
</evidence>
<gene>
    <name evidence="10" type="ORF">SIID45300_01795</name>
</gene>
<dbReference type="InterPro" id="IPR014286">
    <property type="entry name" value="RNA_pol_sigma70_RpoE"/>
</dbReference>
<dbReference type="Pfam" id="PF08281">
    <property type="entry name" value="Sigma70_r4_2"/>
    <property type="match status" value="1"/>
</dbReference>
<keyword evidence="3 6" id="KW-0731">Sigma factor</keyword>
<dbReference type="SUPFAM" id="SSF88946">
    <property type="entry name" value="Sigma2 domain of RNA polymerase sigma factors"/>
    <property type="match status" value="1"/>
</dbReference>
<proteinExistence type="inferred from homology"/>
<dbReference type="InterPro" id="IPR039425">
    <property type="entry name" value="RNA_pol_sigma-70-like"/>
</dbReference>
<evidence type="ECO:0000256" key="2">
    <source>
        <dbReference type="ARBA" id="ARBA00023015"/>
    </source>
</evidence>
<reference evidence="10 11" key="1">
    <citation type="submission" date="2024-09" db="EMBL/GenBank/DDBJ databases">
        <title>Draft genome sequence of Candidatus Magnetaquicoccaceae bacterium FCR-1.</title>
        <authorList>
            <person name="Shimoshige H."/>
            <person name="Shimamura S."/>
            <person name="Taoka A."/>
            <person name="Kobayashi H."/>
            <person name="Maekawa T."/>
        </authorList>
    </citation>
    <scope>NUCLEOTIDE SEQUENCE [LARGE SCALE GENOMIC DNA]</scope>
    <source>
        <strain evidence="10 11">FCR-1</strain>
    </source>
</reference>
<dbReference type="InterPro" id="IPR000838">
    <property type="entry name" value="RNA_pol_sigma70_ECF_CS"/>
</dbReference>
<feature type="compositionally biased region" description="Polar residues" evidence="7">
    <location>
        <begin position="43"/>
        <end position="65"/>
    </location>
</feature>
<organism evidence="10 11">
    <name type="scientific">Candidatus Magnetaquiglobus chichijimensis</name>
    <dbReference type="NCBI Taxonomy" id="3141448"/>
    <lineage>
        <taxon>Bacteria</taxon>
        <taxon>Pseudomonadati</taxon>
        <taxon>Pseudomonadota</taxon>
        <taxon>Magnetococcia</taxon>
        <taxon>Magnetococcales</taxon>
        <taxon>Candidatus Magnetaquicoccaceae</taxon>
        <taxon>Candidatus Magnetaquiglobus</taxon>
    </lineage>
</organism>
<dbReference type="PANTHER" id="PTHR43133:SF53">
    <property type="entry name" value="ECF RNA POLYMERASE SIGMA-E FACTOR"/>
    <property type="match status" value="1"/>
</dbReference>
<dbReference type="InterPro" id="IPR036388">
    <property type="entry name" value="WH-like_DNA-bd_sf"/>
</dbReference>
<dbReference type="PANTHER" id="PTHR43133">
    <property type="entry name" value="RNA POLYMERASE ECF-TYPE SIGMA FACTO"/>
    <property type="match status" value="1"/>
</dbReference>
<accession>A0ABQ0C9A4</accession>
<dbReference type="InterPro" id="IPR013324">
    <property type="entry name" value="RNA_pol_sigma_r3/r4-like"/>
</dbReference>
<dbReference type="InterPro" id="IPR007627">
    <property type="entry name" value="RNA_pol_sigma70_r2"/>
</dbReference>
<comment type="caution">
    <text evidence="10">The sequence shown here is derived from an EMBL/GenBank/DDBJ whole genome shotgun (WGS) entry which is preliminary data.</text>
</comment>
<comment type="similarity">
    <text evidence="1 6">Belongs to the sigma-70 factor family. ECF subfamily.</text>
</comment>
<name>A0ABQ0C9A4_9PROT</name>
<dbReference type="CDD" id="cd06171">
    <property type="entry name" value="Sigma70_r4"/>
    <property type="match status" value="1"/>
</dbReference>
<evidence type="ECO:0000256" key="3">
    <source>
        <dbReference type="ARBA" id="ARBA00023082"/>
    </source>
</evidence>
<evidence type="ECO:0000259" key="9">
    <source>
        <dbReference type="Pfam" id="PF08281"/>
    </source>
</evidence>
<dbReference type="Proteomes" id="UP001628193">
    <property type="component" value="Unassembled WGS sequence"/>
</dbReference>
<dbReference type="Pfam" id="PF04542">
    <property type="entry name" value="Sigma70_r2"/>
    <property type="match status" value="1"/>
</dbReference>
<dbReference type="InterPro" id="IPR013325">
    <property type="entry name" value="RNA_pol_sigma_r2"/>
</dbReference>
<dbReference type="EMBL" id="BAAFGK010000004">
    <property type="protein sequence ID" value="GAB0057467.1"/>
    <property type="molecule type" value="Genomic_DNA"/>
</dbReference>
<dbReference type="InterPro" id="IPR014284">
    <property type="entry name" value="RNA_pol_sigma-70_dom"/>
</dbReference>
<dbReference type="NCBIfam" id="TIGR02939">
    <property type="entry name" value="RpoE_Sigma70"/>
    <property type="match status" value="1"/>
</dbReference>
<feature type="region of interest" description="Disordered" evidence="7">
    <location>
        <begin position="37"/>
        <end position="65"/>
    </location>
</feature>
<evidence type="ECO:0000256" key="1">
    <source>
        <dbReference type="ARBA" id="ARBA00010641"/>
    </source>
</evidence>
<feature type="domain" description="RNA polymerase sigma factor 70 region 4 type 2" evidence="9">
    <location>
        <begin position="216"/>
        <end position="266"/>
    </location>
</feature>
<evidence type="ECO:0000256" key="6">
    <source>
        <dbReference type="RuleBase" id="RU000716"/>
    </source>
</evidence>
<keyword evidence="2 6" id="KW-0805">Transcription regulation</keyword>
<dbReference type="SUPFAM" id="SSF88659">
    <property type="entry name" value="Sigma3 and sigma4 domains of RNA polymerase sigma factors"/>
    <property type="match status" value="1"/>
</dbReference>
<evidence type="ECO:0000259" key="8">
    <source>
        <dbReference type="Pfam" id="PF04542"/>
    </source>
</evidence>
<sequence length="295" mass="33247">MIVAKNNGVGLNFCNEPVFNLVKASDGADVESERLSEVEADQIGSNQTETDAIGSNQTETDAIGSNQTETDAIGSERIGSLQTEPPQTGGDDADRLLVSHAQKGDQKAFEVLVRRYQGRVASTIGRIVSDPDKVLDLTQETFIKAYRALEKFRGESAFYTWLYRIAVNTGKNHLLSRERGLSMSDEELEDSERMAPQLRNHETPERLMLRQEMMTNLRQAIDALPEQMRRAIQMRDVEGHSYEEIAKALHCPIGTVRSRIYRSRQEIMDRMQAYLQDRNPYGMGTGHHHARGHGR</sequence>
<dbReference type="NCBIfam" id="TIGR02937">
    <property type="entry name" value="sigma70-ECF"/>
    <property type="match status" value="1"/>
</dbReference>
<dbReference type="InterPro" id="IPR013249">
    <property type="entry name" value="RNA_pol_sigma70_r4_t2"/>
</dbReference>
<keyword evidence="11" id="KW-1185">Reference proteome</keyword>
<keyword evidence="5 6" id="KW-0804">Transcription</keyword>